<reference evidence="1" key="2">
    <citation type="journal article" date="2024" name="Plant">
        <title>Genomic evolution and insights into agronomic trait innovations of Sesamum species.</title>
        <authorList>
            <person name="Miao H."/>
            <person name="Wang L."/>
            <person name="Qu L."/>
            <person name="Liu H."/>
            <person name="Sun Y."/>
            <person name="Le M."/>
            <person name="Wang Q."/>
            <person name="Wei S."/>
            <person name="Zheng Y."/>
            <person name="Lin W."/>
            <person name="Duan Y."/>
            <person name="Cao H."/>
            <person name="Xiong S."/>
            <person name="Wang X."/>
            <person name="Wei L."/>
            <person name="Li C."/>
            <person name="Ma Q."/>
            <person name="Ju M."/>
            <person name="Zhao R."/>
            <person name="Li G."/>
            <person name="Mu C."/>
            <person name="Tian Q."/>
            <person name="Mei H."/>
            <person name="Zhang T."/>
            <person name="Gao T."/>
            <person name="Zhang H."/>
        </authorList>
    </citation>
    <scope>NUCLEOTIDE SEQUENCE</scope>
    <source>
        <strain evidence="1">G02</strain>
    </source>
</reference>
<protein>
    <submittedName>
        <fullName evidence="1">Uncharacterized protein</fullName>
    </submittedName>
</protein>
<accession>A0AAW2S8G0</accession>
<comment type="caution">
    <text evidence="1">The sequence shown here is derived from an EMBL/GenBank/DDBJ whole genome shotgun (WGS) entry which is preliminary data.</text>
</comment>
<sequence length="135" mass="14968">MRGYGDTPAHPDDPSKFTVLHLVGDLILLLDAIAPGEKKEDTSVDAKLFAGDHDITEEEPGEIEAEFANIGVKEVVKNFLAFRTPGPFYFPKGKGFGYSAERVPWLTEEDLDYYVSKFEQTGFTGGVNYYRALGL</sequence>
<dbReference type="InterPro" id="IPR029058">
    <property type="entry name" value="AB_hydrolase_fold"/>
</dbReference>
<proteinExistence type="predicted"/>
<reference evidence="1" key="1">
    <citation type="submission" date="2020-06" db="EMBL/GenBank/DDBJ databases">
        <authorList>
            <person name="Li T."/>
            <person name="Hu X."/>
            <person name="Zhang T."/>
            <person name="Song X."/>
            <person name="Zhang H."/>
            <person name="Dai N."/>
            <person name="Sheng W."/>
            <person name="Hou X."/>
            <person name="Wei L."/>
        </authorList>
    </citation>
    <scope>NUCLEOTIDE SEQUENCE</scope>
    <source>
        <strain evidence="1">G02</strain>
        <tissue evidence="1">Leaf</tissue>
    </source>
</reference>
<gene>
    <name evidence="1" type="ORF">Sradi_2763500</name>
</gene>
<dbReference type="PANTHER" id="PTHR43329">
    <property type="entry name" value="EPOXIDE HYDROLASE"/>
    <property type="match status" value="1"/>
</dbReference>
<evidence type="ECO:0000313" key="1">
    <source>
        <dbReference type="EMBL" id="KAL0388817.1"/>
    </source>
</evidence>
<dbReference type="Gene3D" id="3.40.50.1820">
    <property type="entry name" value="alpha/beta hydrolase"/>
    <property type="match status" value="1"/>
</dbReference>
<dbReference type="EMBL" id="JACGWJ010000011">
    <property type="protein sequence ID" value="KAL0388817.1"/>
    <property type="molecule type" value="Genomic_DNA"/>
</dbReference>
<organism evidence="1">
    <name type="scientific">Sesamum radiatum</name>
    <name type="common">Black benniseed</name>
    <dbReference type="NCBI Taxonomy" id="300843"/>
    <lineage>
        <taxon>Eukaryota</taxon>
        <taxon>Viridiplantae</taxon>
        <taxon>Streptophyta</taxon>
        <taxon>Embryophyta</taxon>
        <taxon>Tracheophyta</taxon>
        <taxon>Spermatophyta</taxon>
        <taxon>Magnoliopsida</taxon>
        <taxon>eudicotyledons</taxon>
        <taxon>Gunneridae</taxon>
        <taxon>Pentapetalae</taxon>
        <taxon>asterids</taxon>
        <taxon>lamiids</taxon>
        <taxon>Lamiales</taxon>
        <taxon>Pedaliaceae</taxon>
        <taxon>Sesamum</taxon>
    </lineage>
</organism>
<name>A0AAW2S8G0_SESRA</name>
<dbReference type="AlphaFoldDB" id="A0AAW2S8G0"/>